<keyword evidence="17" id="KW-1185">Reference proteome</keyword>
<evidence type="ECO:0000313" key="17">
    <source>
        <dbReference type="Proteomes" id="UP000441585"/>
    </source>
</evidence>
<dbReference type="Pfam" id="PF07694">
    <property type="entry name" value="5TM-5TMR_LYT"/>
    <property type="match status" value="1"/>
</dbReference>
<feature type="transmembrane region" description="Helical" evidence="14">
    <location>
        <begin position="175"/>
        <end position="194"/>
    </location>
</feature>
<dbReference type="GO" id="GO:0000155">
    <property type="term" value="F:phosphorelay sensor kinase activity"/>
    <property type="evidence" value="ECO:0007669"/>
    <property type="project" value="InterPro"/>
</dbReference>
<evidence type="ECO:0000256" key="1">
    <source>
        <dbReference type="ARBA" id="ARBA00000085"/>
    </source>
</evidence>
<evidence type="ECO:0000256" key="3">
    <source>
        <dbReference type="ARBA" id="ARBA00012438"/>
    </source>
</evidence>
<dbReference type="InterPro" id="IPR004358">
    <property type="entry name" value="Sig_transdc_His_kin-like_C"/>
</dbReference>
<feature type="domain" description="Histidine kinase" evidence="15">
    <location>
        <begin position="222"/>
        <end position="430"/>
    </location>
</feature>
<dbReference type="AlphaFoldDB" id="A0A6I2MBT3"/>
<dbReference type="GO" id="GO:0071555">
    <property type="term" value="P:cell wall organization"/>
    <property type="evidence" value="ECO:0007669"/>
    <property type="project" value="InterPro"/>
</dbReference>
<dbReference type="EMBL" id="WKKF01000002">
    <property type="protein sequence ID" value="MRX54777.1"/>
    <property type="molecule type" value="Genomic_DNA"/>
</dbReference>
<keyword evidence="13 14" id="KW-0472">Membrane</keyword>
<feature type="transmembrane region" description="Helical" evidence="14">
    <location>
        <begin position="76"/>
        <end position="98"/>
    </location>
</feature>
<evidence type="ECO:0000256" key="10">
    <source>
        <dbReference type="ARBA" id="ARBA00022840"/>
    </source>
</evidence>
<dbReference type="InterPro" id="IPR005467">
    <property type="entry name" value="His_kinase_dom"/>
</dbReference>
<feature type="transmembrane region" description="Helical" evidence="14">
    <location>
        <begin position="136"/>
        <end position="155"/>
    </location>
</feature>
<reference evidence="16 17" key="1">
    <citation type="submission" date="2019-11" db="EMBL/GenBank/DDBJ databases">
        <title>Bacillus idriensis genome.</title>
        <authorList>
            <person name="Konopka E.N."/>
            <person name="Newman J.D."/>
        </authorList>
    </citation>
    <scope>NUCLEOTIDE SEQUENCE [LARGE SCALE GENOMIC DNA]</scope>
    <source>
        <strain evidence="16 17">DSM 19097</strain>
    </source>
</reference>
<name>A0A6I2MBT3_9BACI</name>
<keyword evidence="5" id="KW-0597">Phosphoprotein</keyword>
<keyword evidence="9 16" id="KW-0418">Kinase</keyword>
<protein>
    <recommendedName>
        <fullName evidence="3">histidine kinase</fullName>
        <ecNumber evidence="3">2.7.13.3</ecNumber>
    </recommendedName>
</protein>
<dbReference type="Gene3D" id="3.30.565.10">
    <property type="entry name" value="Histidine kinase-like ATPase, C-terminal domain"/>
    <property type="match status" value="1"/>
</dbReference>
<dbReference type="SUPFAM" id="SSF55874">
    <property type="entry name" value="ATPase domain of HSP90 chaperone/DNA topoisomerase II/histidine kinase"/>
    <property type="match status" value="1"/>
</dbReference>
<comment type="caution">
    <text evidence="16">The sequence shown here is derived from an EMBL/GenBank/DDBJ whole genome shotgun (WGS) entry which is preliminary data.</text>
</comment>
<keyword evidence="7 14" id="KW-0812">Transmembrane</keyword>
<dbReference type="InterPro" id="IPR011620">
    <property type="entry name" value="Sig_transdc_His_kinase_LytS_TM"/>
</dbReference>
<dbReference type="SUPFAM" id="SSF47384">
    <property type="entry name" value="Homodimeric domain of signal transducing histidine kinase"/>
    <property type="match status" value="1"/>
</dbReference>
<comment type="catalytic activity">
    <reaction evidence="1">
        <text>ATP + protein L-histidine = ADP + protein N-phospho-L-histidine.</text>
        <dbReference type="EC" id="2.7.13.3"/>
    </reaction>
</comment>
<dbReference type="SMART" id="SM00388">
    <property type="entry name" value="HisKA"/>
    <property type="match status" value="1"/>
</dbReference>
<dbReference type="PANTHER" id="PTHR43065">
    <property type="entry name" value="SENSOR HISTIDINE KINASE"/>
    <property type="match status" value="1"/>
</dbReference>
<evidence type="ECO:0000256" key="6">
    <source>
        <dbReference type="ARBA" id="ARBA00022679"/>
    </source>
</evidence>
<gene>
    <name evidence="16" type="ORF">GJU41_12410</name>
</gene>
<keyword evidence="8" id="KW-0547">Nucleotide-binding</keyword>
<sequence length="433" mass="49413">MIMTIESIKELILHMTFILFPVFIYQTAWLSRPFKSPPSRNKTLIYLLCAPSAILCMTYPLHVIDDLSFDLHSIPIVISILYGGPLSGALVILTVFAYRFYTGGYWLMLSLLTIPFYIILPYYLQKKWFFYNKQRKMMFILLTATIKTAVTYSALYVTGTLGLTPMIFSGSNMVILSLGWLFLLFAFFLAQYAIEYIRENAMMRYQIIKNEKLSIISELAASVAHEVRNPLTVVRGFIQLMGQELQENEHKNKDYFELVLSELDRAQDIITDYLNLAKQQYFEKENVSLSSLLIEVDQLMRSYANYKTVSIETKINSDLVVYGDNPRLKQVFINLLKNAIEAVPDLEGQVFIRAYSSHEYIRIKISDNGSGMKAEQLERLGEPYFTLKEKGTGLGLTVTFSIIHHHGGTIRYQSSIGEGTTVTVSLPIQSGAE</sequence>
<evidence type="ECO:0000256" key="5">
    <source>
        <dbReference type="ARBA" id="ARBA00022553"/>
    </source>
</evidence>
<evidence type="ECO:0000256" key="7">
    <source>
        <dbReference type="ARBA" id="ARBA00022692"/>
    </source>
</evidence>
<feature type="transmembrane region" description="Helical" evidence="14">
    <location>
        <begin position="43"/>
        <end position="64"/>
    </location>
</feature>
<evidence type="ECO:0000256" key="11">
    <source>
        <dbReference type="ARBA" id="ARBA00022989"/>
    </source>
</evidence>
<evidence type="ECO:0000313" key="16">
    <source>
        <dbReference type="EMBL" id="MRX54777.1"/>
    </source>
</evidence>
<feature type="transmembrane region" description="Helical" evidence="14">
    <location>
        <begin position="12"/>
        <end position="31"/>
    </location>
</feature>
<dbReference type="Gene3D" id="1.10.287.130">
    <property type="match status" value="1"/>
</dbReference>
<comment type="subcellular location">
    <subcellularLocation>
        <location evidence="2">Cell membrane</location>
        <topology evidence="2">Multi-pass membrane protein</topology>
    </subcellularLocation>
</comment>
<dbReference type="GO" id="GO:0005886">
    <property type="term" value="C:plasma membrane"/>
    <property type="evidence" value="ECO:0007669"/>
    <property type="project" value="UniProtKB-SubCell"/>
</dbReference>
<evidence type="ECO:0000256" key="2">
    <source>
        <dbReference type="ARBA" id="ARBA00004651"/>
    </source>
</evidence>
<dbReference type="SMART" id="SM00387">
    <property type="entry name" value="HATPase_c"/>
    <property type="match status" value="1"/>
</dbReference>
<proteinExistence type="predicted"/>
<dbReference type="InterPro" id="IPR003661">
    <property type="entry name" value="HisK_dim/P_dom"/>
</dbReference>
<dbReference type="EC" id="2.7.13.3" evidence="3"/>
<evidence type="ECO:0000256" key="8">
    <source>
        <dbReference type="ARBA" id="ARBA00022741"/>
    </source>
</evidence>
<keyword evidence="6" id="KW-0808">Transferase</keyword>
<evidence type="ECO:0000259" key="15">
    <source>
        <dbReference type="PROSITE" id="PS50109"/>
    </source>
</evidence>
<keyword evidence="4" id="KW-1003">Cell membrane</keyword>
<keyword evidence="11 14" id="KW-1133">Transmembrane helix</keyword>
<dbReference type="PROSITE" id="PS50109">
    <property type="entry name" value="HIS_KIN"/>
    <property type="match status" value="1"/>
</dbReference>
<dbReference type="CDD" id="cd00082">
    <property type="entry name" value="HisKA"/>
    <property type="match status" value="1"/>
</dbReference>
<evidence type="ECO:0000256" key="12">
    <source>
        <dbReference type="ARBA" id="ARBA00023012"/>
    </source>
</evidence>
<evidence type="ECO:0000256" key="9">
    <source>
        <dbReference type="ARBA" id="ARBA00022777"/>
    </source>
</evidence>
<accession>A0A6I2MBT3</accession>
<dbReference type="GO" id="GO:0005524">
    <property type="term" value="F:ATP binding"/>
    <property type="evidence" value="ECO:0007669"/>
    <property type="project" value="UniProtKB-KW"/>
</dbReference>
<dbReference type="InterPro" id="IPR036890">
    <property type="entry name" value="HATPase_C_sf"/>
</dbReference>
<evidence type="ECO:0000256" key="4">
    <source>
        <dbReference type="ARBA" id="ARBA00022475"/>
    </source>
</evidence>
<evidence type="ECO:0000256" key="14">
    <source>
        <dbReference type="SAM" id="Phobius"/>
    </source>
</evidence>
<evidence type="ECO:0000256" key="13">
    <source>
        <dbReference type="ARBA" id="ARBA00023136"/>
    </source>
</evidence>
<dbReference type="InterPro" id="IPR036097">
    <property type="entry name" value="HisK_dim/P_sf"/>
</dbReference>
<dbReference type="Pfam" id="PF02518">
    <property type="entry name" value="HATPase_c"/>
    <property type="match status" value="1"/>
</dbReference>
<keyword evidence="10" id="KW-0067">ATP-binding</keyword>
<dbReference type="InterPro" id="IPR003594">
    <property type="entry name" value="HATPase_dom"/>
</dbReference>
<dbReference type="Pfam" id="PF00512">
    <property type="entry name" value="HisKA"/>
    <property type="match status" value="1"/>
</dbReference>
<organism evidence="16 17">
    <name type="scientific">Metabacillus idriensis</name>
    <dbReference type="NCBI Taxonomy" id="324768"/>
    <lineage>
        <taxon>Bacteria</taxon>
        <taxon>Bacillati</taxon>
        <taxon>Bacillota</taxon>
        <taxon>Bacilli</taxon>
        <taxon>Bacillales</taxon>
        <taxon>Bacillaceae</taxon>
        <taxon>Metabacillus</taxon>
    </lineage>
</organism>
<dbReference type="Proteomes" id="UP000441585">
    <property type="component" value="Unassembled WGS sequence"/>
</dbReference>
<feature type="transmembrane region" description="Helical" evidence="14">
    <location>
        <begin position="104"/>
        <end position="124"/>
    </location>
</feature>
<dbReference type="PANTHER" id="PTHR43065:SF53">
    <property type="entry name" value="SPORULATION KINASE B"/>
    <property type="match status" value="1"/>
</dbReference>
<keyword evidence="12" id="KW-0902">Two-component regulatory system</keyword>
<dbReference type="PRINTS" id="PR00344">
    <property type="entry name" value="BCTRLSENSOR"/>
</dbReference>